<comment type="caution">
    <text evidence="5">The sequence shown here is derived from an EMBL/GenBank/DDBJ whole genome shotgun (WGS) entry which is preliminary data.</text>
</comment>
<dbReference type="InterPro" id="IPR002577">
    <property type="entry name" value="HTH_HxlR"/>
</dbReference>
<dbReference type="InterPro" id="IPR036390">
    <property type="entry name" value="WH_DNA-bd_sf"/>
</dbReference>
<keyword evidence="3" id="KW-0804">Transcription</keyword>
<dbReference type="GO" id="GO:0003677">
    <property type="term" value="F:DNA binding"/>
    <property type="evidence" value="ECO:0007669"/>
    <property type="project" value="UniProtKB-KW"/>
</dbReference>
<dbReference type="RefSeq" id="WP_105716116.1">
    <property type="nucleotide sequence ID" value="NZ_PVBQ01000004.1"/>
</dbReference>
<keyword evidence="1" id="KW-0805">Transcription regulation</keyword>
<feature type="domain" description="HTH hxlR-type" evidence="4">
    <location>
        <begin position="18"/>
        <end position="121"/>
    </location>
</feature>
<dbReference type="Pfam" id="PF01638">
    <property type="entry name" value="HxlR"/>
    <property type="match status" value="1"/>
</dbReference>
<accession>A0A2S9J5S5</accession>
<keyword evidence="6" id="KW-1185">Reference proteome</keyword>
<evidence type="ECO:0000256" key="1">
    <source>
        <dbReference type="ARBA" id="ARBA00023015"/>
    </source>
</evidence>
<organism evidence="5 6">
    <name type="scientific">Sphingobacterium haloxyli</name>
    <dbReference type="NCBI Taxonomy" id="2100533"/>
    <lineage>
        <taxon>Bacteria</taxon>
        <taxon>Pseudomonadati</taxon>
        <taxon>Bacteroidota</taxon>
        <taxon>Sphingobacteriia</taxon>
        <taxon>Sphingobacteriales</taxon>
        <taxon>Sphingobacteriaceae</taxon>
        <taxon>Sphingobacterium</taxon>
    </lineage>
</organism>
<evidence type="ECO:0000256" key="3">
    <source>
        <dbReference type="ARBA" id="ARBA00023163"/>
    </source>
</evidence>
<dbReference type="PROSITE" id="PS51118">
    <property type="entry name" value="HTH_HXLR"/>
    <property type="match status" value="1"/>
</dbReference>
<evidence type="ECO:0000256" key="2">
    <source>
        <dbReference type="ARBA" id="ARBA00023125"/>
    </source>
</evidence>
<evidence type="ECO:0000313" key="6">
    <source>
        <dbReference type="Proteomes" id="UP000239711"/>
    </source>
</evidence>
<reference evidence="5 6" key="1">
    <citation type="submission" date="2018-02" db="EMBL/GenBank/DDBJ databases">
        <title>The draft genome of Sphingobacterium sp. 5JN-11.</title>
        <authorList>
            <person name="Liu L."/>
            <person name="Li L."/>
            <person name="Liang L."/>
            <person name="Zhang X."/>
            <person name="Wang T."/>
        </authorList>
    </citation>
    <scope>NUCLEOTIDE SEQUENCE [LARGE SCALE GENOMIC DNA]</scope>
    <source>
        <strain evidence="5 6">5JN-11</strain>
    </source>
</reference>
<protein>
    <submittedName>
        <fullName evidence="5">Transcriptional regulator</fullName>
    </submittedName>
</protein>
<dbReference type="OrthoDB" id="769662at2"/>
<dbReference type="Proteomes" id="UP000239711">
    <property type="component" value="Unassembled WGS sequence"/>
</dbReference>
<name>A0A2S9J5S5_9SPHI</name>
<dbReference type="AlphaFoldDB" id="A0A2S9J5S5"/>
<keyword evidence="2" id="KW-0238">DNA-binding</keyword>
<dbReference type="EMBL" id="PVBQ01000004">
    <property type="protein sequence ID" value="PRD48089.1"/>
    <property type="molecule type" value="Genomic_DNA"/>
</dbReference>
<sequence>MENKVKEVPCEGHEYSNCDKHIAAVHDTMDVLNGKWKITIISLLGFGKRRYSEILKEVTGISGKMLSRELKDMEMNLLVKRTVISEQPIAVVYELTDYCVDLLPVIHGLADWGTKHRQCIVEQFKQERVEVPA</sequence>
<dbReference type="Gene3D" id="1.10.10.10">
    <property type="entry name" value="Winged helix-like DNA-binding domain superfamily/Winged helix DNA-binding domain"/>
    <property type="match status" value="1"/>
</dbReference>
<dbReference type="SUPFAM" id="SSF46785">
    <property type="entry name" value="Winged helix' DNA-binding domain"/>
    <property type="match status" value="1"/>
</dbReference>
<proteinExistence type="predicted"/>
<gene>
    <name evidence="5" type="ORF">C5745_06130</name>
</gene>
<evidence type="ECO:0000259" key="4">
    <source>
        <dbReference type="PROSITE" id="PS51118"/>
    </source>
</evidence>
<evidence type="ECO:0000313" key="5">
    <source>
        <dbReference type="EMBL" id="PRD48089.1"/>
    </source>
</evidence>
<dbReference type="InterPro" id="IPR036388">
    <property type="entry name" value="WH-like_DNA-bd_sf"/>
</dbReference>
<dbReference type="PANTHER" id="PTHR33204">
    <property type="entry name" value="TRANSCRIPTIONAL REGULATOR, MARR FAMILY"/>
    <property type="match status" value="1"/>
</dbReference>